<sequence>MGHFYNGEPIWLTNERGGFGRRSATLYWPTGSGHWPSIPHKPTLHKPWMEYKNLSQWMNDFDEIVELFTRKNDPYNFVAWYIAEPDHFLHFNGFKNGKINEMMRQLDLLVKYISDKLENYSNLSKQLNIILTADHGHAEVENASNVLCLVEVIKIDGLLFGDRMIYVDNIERKHSIYTALKKAIKDGHYRINVYYKEDLPKEYGYSNNDKIGDILLEPEPGYNVHVKCSHNDKEVSQPFHFSSHGMNPNHWTMKSILIMKGPMFKQNYRIDATANNLDLYPLMCYILGVIPAPNNGTLERILDVLNMPLLSIHTSSTRKIEFLIIIACGGPLVIFVIFVIMLSRQQRYRLLSNRRKYYPLAHKIDHDVTDLLDENCNLEDEL</sequence>
<organism evidence="2 3">
    <name type="scientific">Loa loa</name>
    <name type="common">Eye worm</name>
    <name type="synonym">Filaria loa</name>
    <dbReference type="NCBI Taxonomy" id="7209"/>
    <lineage>
        <taxon>Eukaryota</taxon>
        <taxon>Metazoa</taxon>
        <taxon>Ecdysozoa</taxon>
        <taxon>Nematoda</taxon>
        <taxon>Chromadorea</taxon>
        <taxon>Rhabditida</taxon>
        <taxon>Spirurina</taxon>
        <taxon>Spiruromorpha</taxon>
        <taxon>Filarioidea</taxon>
        <taxon>Onchocercidae</taxon>
        <taxon>Loa</taxon>
    </lineage>
</organism>
<dbReference type="Pfam" id="PF01663">
    <property type="entry name" value="Phosphodiest"/>
    <property type="match status" value="1"/>
</dbReference>
<dbReference type="WBParaSite" id="EN70_3109">
    <property type="protein sequence ID" value="EN70_3109"/>
    <property type="gene ID" value="EN70_3109"/>
</dbReference>
<dbReference type="PANTHER" id="PTHR10151">
    <property type="entry name" value="ECTONUCLEOTIDE PYROPHOSPHATASE/PHOSPHODIESTERASE"/>
    <property type="match status" value="1"/>
</dbReference>
<reference evidence="2" key="1">
    <citation type="submission" date="2012-04" db="EMBL/GenBank/DDBJ databases">
        <title>The Genome Sequence of Loa loa.</title>
        <authorList>
            <consortium name="The Broad Institute Genome Sequencing Platform"/>
            <consortium name="Broad Institute Genome Sequencing Center for Infectious Disease"/>
            <person name="Nutman T.B."/>
            <person name="Fink D.L."/>
            <person name="Russ C."/>
            <person name="Young S."/>
            <person name="Zeng Q."/>
            <person name="Gargeya S."/>
            <person name="Alvarado L."/>
            <person name="Berlin A."/>
            <person name="Chapman S.B."/>
            <person name="Chen Z."/>
            <person name="Freedman E."/>
            <person name="Gellesch M."/>
            <person name="Goldberg J."/>
            <person name="Griggs A."/>
            <person name="Gujja S."/>
            <person name="Heilman E.R."/>
            <person name="Heiman D."/>
            <person name="Howarth C."/>
            <person name="Mehta T."/>
            <person name="Neiman D."/>
            <person name="Pearson M."/>
            <person name="Roberts A."/>
            <person name="Saif S."/>
            <person name="Shea T."/>
            <person name="Shenoy N."/>
            <person name="Sisk P."/>
            <person name="Stolte C."/>
            <person name="Sykes S."/>
            <person name="White J."/>
            <person name="Yandava C."/>
            <person name="Haas B."/>
            <person name="Henn M.R."/>
            <person name="Nusbaum C."/>
            <person name="Birren B."/>
        </authorList>
    </citation>
    <scope>NUCLEOTIDE SEQUENCE [LARGE SCALE GENOMIC DNA]</scope>
</reference>
<dbReference type="eggNOG" id="KOG2645">
    <property type="taxonomic scope" value="Eukaryota"/>
</dbReference>
<keyword evidence="2" id="KW-1185">Reference proteome</keyword>
<evidence type="ECO:0000313" key="2">
    <source>
        <dbReference type="Proteomes" id="UP000095285"/>
    </source>
</evidence>
<dbReference type="PANTHER" id="PTHR10151:SF120">
    <property type="entry name" value="BIS(5'-ADENOSYL)-TRIPHOSPHATASE"/>
    <property type="match status" value="1"/>
</dbReference>
<dbReference type="InterPro" id="IPR017850">
    <property type="entry name" value="Alkaline_phosphatase_core_sf"/>
</dbReference>
<keyword evidence="1" id="KW-0812">Transmembrane</keyword>
<keyword evidence="1" id="KW-0472">Membrane</keyword>
<evidence type="ECO:0000256" key="1">
    <source>
        <dbReference type="SAM" id="Phobius"/>
    </source>
</evidence>
<keyword evidence="1" id="KW-1133">Transmembrane helix</keyword>
<dbReference type="Proteomes" id="UP000095285">
    <property type="component" value="Unassembled WGS sequence"/>
</dbReference>
<evidence type="ECO:0000313" key="3">
    <source>
        <dbReference type="WBParaSite" id="EN70_3109"/>
    </source>
</evidence>
<reference evidence="3" key="2">
    <citation type="submission" date="2016-11" db="UniProtKB">
        <authorList>
            <consortium name="WormBaseParasite"/>
        </authorList>
    </citation>
    <scope>IDENTIFICATION</scope>
</reference>
<name>A0A1I7VJ59_LOALO</name>
<dbReference type="GO" id="GO:0016787">
    <property type="term" value="F:hydrolase activity"/>
    <property type="evidence" value="ECO:0007669"/>
    <property type="project" value="UniProtKB-ARBA"/>
</dbReference>
<dbReference type="AlphaFoldDB" id="A0A1I7VJ59"/>
<protein>
    <submittedName>
        <fullName evidence="3">Bis(5'-adenosyl)-triphosphatase</fullName>
    </submittedName>
</protein>
<feature type="transmembrane region" description="Helical" evidence="1">
    <location>
        <begin position="322"/>
        <end position="342"/>
    </location>
</feature>
<dbReference type="InterPro" id="IPR002591">
    <property type="entry name" value="Phosphodiest/P_Trfase"/>
</dbReference>
<dbReference type="Gene3D" id="3.40.720.10">
    <property type="entry name" value="Alkaline Phosphatase, subunit A"/>
    <property type="match status" value="1"/>
</dbReference>
<accession>A0A1I7VJ59</accession>
<proteinExistence type="predicted"/>
<dbReference type="STRING" id="7209.A0A1I7VJ59"/>
<dbReference type="SUPFAM" id="SSF53649">
    <property type="entry name" value="Alkaline phosphatase-like"/>
    <property type="match status" value="1"/>
</dbReference>